<dbReference type="InterPro" id="IPR021958">
    <property type="entry name" value="DUF3575"/>
</dbReference>
<evidence type="ECO:0000313" key="1">
    <source>
        <dbReference type="EMBL" id="QJX46032.1"/>
    </source>
</evidence>
<sequence>MLITFILVLTCLSAAEVPNSPADTLRRWAPRIAPVSLADPRRPTLQVGIEYFLLPQLSLGVDFGTRVVLAKSFRQPEQQVRHQTYRAEVRYYLPLARRSQQFVAVEGFYVPYASTNHYGVLERKGAFFTYDQARIVRHTWGTGLKYGWLYPFGRQQRWWVETALGLGLRRVPARYSRIRNEQPADSASAYNYRYQEWQLGTQPADGGYVDRLHLTASFRVGYRLLRRVGGSYQ</sequence>
<protein>
    <submittedName>
        <fullName evidence="1">DUF3575 domain-containing protein</fullName>
    </submittedName>
</protein>
<accession>A0A6M6BDH6</accession>
<dbReference type="AlphaFoldDB" id="A0A6M6BDH6"/>
<proteinExistence type="predicted"/>
<dbReference type="KEGG" id="hts:HMJ29_03400"/>
<dbReference type="Proteomes" id="UP000501623">
    <property type="component" value="Chromosome"/>
</dbReference>
<evidence type="ECO:0000313" key="2">
    <source>
        <dbReference type="Proteomes" id="UP000501623"/>
    </source>
</evidence>
<organism evidence="1 2">
    <name type="scientific">Hymenobacter taeanensis</name>
    <dbReference type="NCBI Taxonomy" id="2735321"/>
    <lineage>
        <taxon>Bacteria</taxon>
        <taxon>Pseudomonadati</taxon>
        <taxon>Bacteroidota</taxon>
        <taxon>Cytophagia</taxon>
        <taxon>Cytophagales</taxon>
        <taxon>Hymenobacteraceae</taxon>
        <taxon>Hymenobacter</taxon>
    </lineage>
</organism>
<dbReference type="RefSeq" id="WP_171590166.1">
    <property type="nucleotide sequence ID" value="NZ_CP053538.1"/>
</dbReference>
<keyword evidence="2" id="KW-1185">Reference proteome</keyword>
<reference evidence="1 2" key="1">
    <citation type="submission" date="2020-05" db="EMBL/GenBank/DDBJ databases">
        <title>Complete genome sequence of Hymenobacter sp. TS19 in Coasted Sand Dune.</title>
        <authorList>
            <person name="Lee J.-H."/>
            <person name="Jung J.-H."/>
            <person name="Jeong S."/>
            <person name="Zhao L."/>
            <person name="Kim M.-K."/>
            <person name="Seo H.-S."/>
            <person name="Lim S."/>
        </authorList>
    </citation>
    <scope>NUCLEOTIDE SEQUENCE [LARGE SCALE GENOMIC DNA]</scope>
    <source>
        <strain evidence="1 2">TS19</strain>
    </source>
</reference>
<name>A0A6M6BDH6_9BACT</name>
<dbReference type="Pfam" id="PF12099">
    <property type="entry name" value="DUF3575"/>
    <property type="match status" value="1"/>
</dbReference>
<gene>
    <name evidence="1" type="ORF">HMJ29_03400</name>
</gene>
<dbReference type="EMBL" id="CP053538">
    <property type="protein sequence ID" value="QJX46032.1"/>
    <property type="molecule type" value="Genomic_DNA"/>
</dbReference>